<evidence type="ECO:0008006" key="6">
    <source>
        <dbReference type="Google" id="ProtNLM"/>
    </source>
</evidence>
<dbReference type="Gene3D" id="3.60.21.10">
    <property type="match status" value="1"/>
</dbReference>
<dbReference type="InterPro" id="IPR015914">
    <property type="entry name" value="PAPs_N"/>
</dbReference>
<evidence type="ECO:0000313" key="4">
    <source>
        <dbReference type="EMBL" id="PQJ29693.1"/>
    </source>
</evidence>
<dbReference type="Proteomes" id="UP000239907">
    <property type="component" value="Unassembled WGS sequence"/>
</dbReference>
<dbReference type="AlphaFoldDB" id="A0A2S7U671"/>
<evidence type="ECO:0000313" key="5">
    <source>
        <dbReference type="Proteomes" id="UP000239907"/>
    </source>
</evidence>
<dbReference type="PANTHER" id="PTHR22953:SF153">
    <property type="entry name" value="PURPLE ACID PHOSPHATASE"/>
    <property type="match status" value="1"/>
</dbReference>
<dbReference type="SUPFAM" id="SSF49363">
    <property type="entry name" value="Purple acid phosphatase, N-terminal domain"/>
    <property type="match status" value="1"/>
</dbReference>
<keyword evidence="1" id="KW-0732">Signal</keyword>
<keyword evidence="5" id="KW-1185">Reference proteome</keyword>
<dbReference type="Gene3D" id="2.60.40.380">
    <property type="entry name" value="Purple acid phosphatase-like, N-terminal"/>
    <property type="match status" value="1"/>
</dbReference>
<evidence type="ECO:0000259" key="3">
    <source>
        <dbReference type="Pfam" id="PF16656"/>
    </source>
</evidence>
<proteinExistence type="predicted"/>
<dbReference type="InterPro" id="IPR008963">
    <property type="entry name" value="Purple_acid_Pase-like_N"/>
</dbReference>
<dbReference type="RefSeq" id="WP_105044200.1">
    <property type="nucleotide sequence ID" value="NZ_MQWA01000001.1"/>
</dbReference>
<dbReference type="OrthoDB" id="9804511at2"/>
<organism evidence="4 5">
    <name type="scientific">Rubritalea profundi</name>
    <dbReference type="NCBI Taxonomy" id="1658618"/>
    <lineage>
        <taxon>Bacteria</taxon>
        <taxon>Pseudomonadati</taxon>
        <taxon>Verrucomicrobiota</taxon>
        <taxon>Verrucomicrobiia</taxon>
        <taxon>Verrucomicrobiales</taxon>
        <taxon>Rubritaleaceae</taxon>
        <taxon>Rubritalea</taxon>
    </lineage>
</organism>
<comment type="caution">
    <text evidence="4">The sequence shown here is derived from an EMBL/GenBank/DDBJ whole genome shotgun (WGS) entry which is preliminary data.</text>
</comment>
<dbReference type="EMBL" id="MQWA01000001">
    <property type="protein sequence ID" value="PQJ29693.1"/>
    <property type="molecule type" value="Genomic_DNA"/>
</dbReference>
<protein>
    <recommendedName>
        <fullName evidence="6">Calcineurin-like phosphoesterase domain-containing protein</fullName>
    </recommendedName>
</protein>
<feature type="domain" description="Calcineurin-like phosphoesterase" evidence="2">
    <location>
        <begin position="153"/>
        <end position="315"/>
    </location>
</feature>
<feature type="domain" description="Purple acid phosphatase N-terminal" evidence="3">
    <location>
        <begin position="43"/>
        <end position="132"/>
    </location>
</feature>
<sequence length="433" mass="48215">MPISFTIKPLLQGGALALALSLPLFAVEGVGVIGENDSNTANFRLMWIENPTTEATVGWVQKSGKPGVVHYGKVDKQRKHHLYTKTQAVQRTVTIEGGTNCFAKLTGLEPDTEYFYVIKDEAGVSRRLKFYTAPSKAETFTFINGGDSRSNRKTRQELNKIAAKLKPLFISFSGDMVNRATDKEWDAWFIDWQLTISEEGTIIPIVAHRGNHENKKDAIANEFNTPDDVYYAFTIGGDLLRYYTLNSEIPAAGAQSEWLEKDLGKHASKVTFTAAGYHKPMRPHVSKKKEGDNPYKWAPIFYKHAMDLAFESDSHCNKRTHPLKPDVNGEEGFSVAKNDPKATVYTGEGCWGAPLRKADDGKSWTIDCAAFNGFDWVQVTPTAIHLKTVRFDKDDSAQKVQAVAQMNSFKTPDGLSIWQAKGGELLTIKAKKK</sequence>
<evidence type="ECO:0000259" key="2">
    <source>
        <dbReference type="Pfam" id="PF00149"/>
    </source>
</evidence>
<gene>
    <name evidence="4" type="ORF">BSZ32_15135</name>
</gene>
<reference evidence="4 5" key="1">
    <citation type="submission" date="2016-12" db="EMBL/GenBank/DDBJ databases">
        <title>Study of bacterial adaptation to deep sea.</title>
        <authorList>
            <person name="Song J."/>
            <person name="Yoshizawa S."/>
            <person name="Kogure K."/>
        </authorList>
    </citation>
    <scope>NUCLEOTIDE SEQUENCE [LARGE SCALE GENOMIC DNA]</scope>
    <source>
        <strain evidence="4 5">SAORIC-165</strain>
    </source>
</reference>
<name>A0A2S7U671_9BACT</name>
<dbReference type="InterPro" id="IPR029052">
    <property type="entry name" value="Metallo-depent_PP-like"/>
</dbReference>
<dbReference type="SUPFAM" id="SSF56300">
    <property type="entry name" value="Metallo-dependent phosphatases"/>
    <property type="match status" value="1"/>
</dbReference>
<dbReference type="Pfam" id="PF00149">
    <property type="entry name" value="Metallophos"/>
    <property type="match status" value="1"/>
</dbReference>
<dbReference type="InterPro" id="IPR039331">
    <property type="entry name" value="PAPs-like"/>
</dbReference>
<dbReference type="GO" id="GO:0046872">
    <property type="term" value="F:metal ion binding"/>
    <property type="evidence" value="ECO:0007669"/>
    <property type="project" value="InterPro"/>
</dbReference>
<dbReference type="Pfam" id="PF16656">
    <property type="entry name" value="Pur_ac_phosph_N"/>
    <property type="match status" value="1"/>
</dbReference>
<dbReference type="GO" id="GO:0003993">
    <property type="term" value="F:acid phosphatase activity"/>
    <property type="evidence" value="ECO:0007669"/>
    <property type="project" value="InterPro"/>
</dbReference>
<dbReference type="PANTHER" id="PTHR22953">
    <property type="entry name" value="ACID PHOSPHATASE RELATED"/>
    <property type="match status" value="1"/>
</dbReference>
<dbReference type="InterPro" id="IPR004843">
    <property type="entry name" value="Calcineurin-like_PHP"/>
</dbReference>
<evidence type="ECO:0000256" key="1">
    <source>
        <dbReference type="ARBA" id="ARBA00022729"/>
    </source>
</evidence>
<accession>A0A2S7U671</accession>